<name>A0A6J4LXM0_9BACT</name>
<dbReference type="EMBL" id="CADCTV010000548">
    <property type="protein sequence ID" value="CAA9340907.1"/>
    <property type="molecule type" value="Genomic_DNA"/>
</dbReference>
<reference evidence="2" key="1">
    <citation type="submission" date="2020-02" db="EMBL/GenBank/DDBJ databases">
        <authorList>
            <person name="Meier V. D."/>
        </authorList>
    </citation>
    <scope>NUCLEOTIDE SEQUENCE</scope>
    <source>
        <strain evidence="2">AVDCRST_MAG89</strain>
    </source>
</reference>
<feature type="region of interest" description="Disordered" evidence="1">
    <location>
        <begin position="34"/>
        <end position="66"/>
    </location>
</feature>
<accession>A0A6J4LXM0</accession>
<evidence type="ECO:0000256" key="1">
    <source>
        <dbReference type="SAM" id="MobiDB-lite"/>
    </source>
</evidence>
<sequence length="123" mass="13307">MEDFVALLISVALCLSWVPVLQWMERSRAVVPDAPSGSAIENAARDAPGSVVSGFERTPGDDDMLPEYDFSGGVRGKYAERYSRAANVVVLDPDVAERFPDSESVNRALRALAATNREHDPAA</sequence>
<protein>
    <submittedName>
        <fullName evidence="2">Uncharacterized protein</fullName>
    </submittedName>
</protein>
<dbReference type="AlphaFoldDB" id="A0A6J4LXM0"/>
<gene>
    <name evidence="2" type="ORF">AVDCRST_MAG89-2605</name>
</gene>
<evidence type="ECO:0000313" key="2">
    <source>
        <dbReference type="EMBL" id="CAA9340907.1"/>
    </source>
</evidence>
<proteinExistence type="predicted"/>
<organism evidence="2">
    <name type="scientific">uncultured Gemmatimonadota bacterium</name>
    <dbReference type="NCBI Taxonomy" id="203437"/>
    <lineage>
        <taxon>Bacteria</taxon>
        <taxon>Pseudomonadati</taxon>
        <taxon>Gemmatimonadota</taxon>
        <taxon>environmental samples</taxon>
    </lineage>
</organism>